<dbReference type="Proteomes" id="UP000037035">
    <property type="component" value="Unassembled WGS sequence"/>
</dbReference>
<evidence type="ECO:0000313" key="1">
    <source>
        <dbReference type="EMBL" id="KNZ53653.1"/>
    </source>
</evidence>
<name>A0A0L6UYN5_9BASI</name>
<dbReference type="EMBL" id="LAVV01008139">
    <property type="protein sequence ID" value="KNZ53653.1"/>
    <property type="molecule type" value="Genomic_DNA"/>
</dbReference>
<protein>
    <submittedName>
        <fullName evidence="1">Uncharacterized protein</fullName>
    </submittedName>
</protein>
<gene>
    <name evidence="1" type="ORF">VP01_3173g2</name>
</gene>
<accession>A0A0L6UYN5</accession>
<organism evidence="1 2">
    <name type="scientific">Puccinia sorghi</name>
    <dbReference type="NCBI Taxonomy" id="27349"/>
    <lineage>
        <taxon>Eukaryota</taxon>
        <taxon>Fungi</taxon>
        <taxon>Dikarya</taxon>
        <taxon>Basidiomycota</taxon>
        <taxon>Pucciniomycotina</taxon>
        <taxon>Pucciniomycetes</taxon>
        <taxon>Pucciniales</taxon>
        <taxon>Pucciniaceae</taxon>
        <taxon>Puccinia</taxon>
    </lineage>
</organism>
<dbReference type="AlphaFoldDB" id="A0A0L6UYN5"/>
<proteinExistence type="predicted"/>
<dbReference type="VEuPathDB" id="FungiDB:VP01_3173g2"/>
<evidence type="ECO:0000313" key="2">
    <source>
        <dbReference type="Proteomes" id="UP000037035"/>
    </source>
</evidence>
<keyword evidence="2" id="KW-1185">Reference proteome</keyword>
<sequence>MRFHSPVDNEPLSSSHLEFILVSKNYFMDYFQEASAVTPTILPKVIQPSFDSQSLCILHSDCAKASTYAKMWSLDGSLTGACCMSTAGRTYIQAINPLVIFLPFLLSLSKKAPLPFCPYLVPSYLSHLFKVSTVIPSFKISPHTQAPFIKLTVQPQQLVLVSNSPQPILIGQAHHRLTGMKSNKLALNREVPLCIRSQMFGLKHQVCWLHETLTQCASASYCHLMATKSIFGYKDEIKTGHHLVYFEISSHHPEGIFFWVFHSTYVASLLQYEKTIGYSGFQNGNRPLKTYFCYSTISTILCLRKSIITLSLQKKLTQLPAVDMQKVPGSFSLMHSHWADCTVNMPNHLHMQTG</sequence>
<comment type="caution">
    <text evidence="1">The sequence shown here is derived from an EMBL/GenBank/DDBJ whole genome shotgun (WGS) entry which is preliminary data.</text>
</comment>
<reference evidence="1 2" key="1">
    <citation type="submission" date="2015-08" db="EMBL/GenBank/DDBJ databases">
        <title>Next Generation Sequencing and Analysis of the Genome of Puccinia sorghi L Schw, the Causal Agent of Maize Common Rust.</title>
        <authorList>
            <person name="Rochi L."/>
            <person name="Burguener G."/>
            <person name="Darino M."/>
            <person name="Turjanski A."/>
            <person name="Kreff E."/>
            <person name="Dieguez M.J."/>
            <person name="Sacco F."/>
        </authorList>
    </citation>
    <scope>NUCLEOTIDE SEQUENCE [LARGE SCALE GENOMIC DNA]</scope>
    <source>
        <strain evidence="1 2">RO10H11247</strain>
    </source>
</reference>